<dbReference type="EMBL" id="JAOANI010000022">
    <property type="protein sequence ID" value="MCT7360136.1"/>
    <property type="molecule type" value="Genomic_DNA"/>
</dbReference>
<name>A0A9X3AIX1_9GAMM</name>
<proteinExistence type="predicted"/>
<dbReference type="Proteomes" id="UP001147830">
    <property type="component" value="Unassembled WGS sequence"/>
</dbReference>
<reference evidence="2" key="2">
    <citation type="submission" date="2022-08" db="EMBL/GenBank/DDBJ databases">
        <authorList>
            <person name="Dong C."/>
        </authorList>
    </citation>
    <scope>NUCLEOTIDE SEQUENCE</scope>
    <source>
        <strain evidence="2">59MF3M-4</strain>
    </source>
</reference>
<dbReference type="Pfam" id="PF13682">
    <property type="entry name" value="CZB"/>
    <property type="match status" value="1"/>
</dbReference>
<reference evidence="2" key="1">
    <citation type="journal article" date="2022" name="Front. Microbiol.">
        <title>Genome-based taxonomic rearrangement of Oceanobacter-related bacteria including the description of Thalassolituus hydrocarbonoclasticus sp. nov. and Thalassolituus pacificus sp. nov. and emended description of the genus Thalassolituus.</title>
        <authorList>
            <person name="Dong C."/>
            <person name="Wei L."/>
            <person name="Wang J."/>
            <person name="Lai Q."/>
            <person name="Huang Z."/>
            <person name="Shao Z."/>
        </authorList>
    </citation>
    <scope>NUCLEOTIDE SEQUENCE</scope>
    <source>
        <strain evidence="2">59MF3M-4</strain>
    </source>
</reference>
<keyword evidence="3" id="KW-1185">Reference proteome</keyword>
<dbReference type="RefSeq" id="WP_260976979.1">
    <property type="nucleotide sequence ID" value="NZ_JAOANI010000022.1"/>
</dbReference>
<sequence>MDYLSFRHARQHFAVPIESVRFIAAESALTPTQVATGKGQQFDMVEFEGQACIILSLARLLNQPSERSKSLELLELLQAREQDHINWLNSLKNCLLHGGSFDLARDPHQCKFGQWHDNFRTDDTQLQHVLRSFDEPHKRIHALADELLAMRDNDQSEAALAILQEQETSTMQRLRDLFADVNTMVRSSIRPTVIMLQSNEQQTLGLRVDDVGEVFSCSAAQLEKEQKDYMPPFARGWLKGVRIGGKDVTIMEINPARLLSSTAIQEGQMLA</sequence>
<dbReference type="Gene3D" id="1.20.120.30">
    <property type="entry name" value="Aspartate receptor, ligand-binding domain"/>
    <property type="match status" value="1"/>
</dbReference>
<accession>A0A9X3AIX1</accession>
<feature type="domain" description="Chemoreceptor zinc-binding" evidence="1">
    <location>
        <begin position="84"/>
        <end position="147"/>
    </location>
</feature>
<dbReference type="InterPro" id="IPR036061">
    <property type="entry name" value="CheW-like_dom_sf"/>
</dbReference>
<protein>
    <submittedName>
        <fullName evidence="2">CZB domain-containing protein</fullName>
    </submittedName>
</protein>
<dbReference type="GO" id="GO:0007165">
    <property type="term" value="P:signal transduction"/>
    <property type="evidence" value="ECO:0007669"/>
    <property type="project" value="InterPro"/>
</dbReference>
<evidence type="ECO:0000313" key="3">
    <source>
        <dbReference type="Proteomes" id="UP001147830"/>
    </source>
</evidence>
<comment type="caution">
    <text evidence="2">The sequence shown here is derived from an EMBL/GenBank/DDBJ whole genome shotgun (WGS) entry which is preliminary data.</text>
</comment>
<dbReference type="SUPFAM" id="SSF50341">
    <property type="entry name" value="CheW-like"/>
    <property type="match status" value="1"/>
</dbReference>
<evidence type="ECO:0000313" key="2">
    <source>
        <dbReference type="EMBL" id="MCT7360136.1"/>
    </source>
</evidence>
<dbReference type="GO" id="GO:0006935">
    <property type="term" value="P:chemotaxis"/>
    <property type="evidence" value="ECO:0007669"/>
    <property type="project" value="InterPro"/>
</dbReference>
<gene>
    <name evidence="2" type="ORF">NYR02_14030</name>
</gene>
<evidence type="ECO:0000259" key="1">
    <source>
        <dbReference type="Pfam" id="PF13682"/>
    </source>
</evidence>
<organism evidence="2 3">
    <name type="scientific">Thalassolituus pacificus</name>
    <dbReference type="NCBI Taxonomy" id="2975440"/>
    <lineage>
        <taxon>Bacteria</taxon>
        <taxon>Pseudomonadati</taxon>
        <taxon>Pseudomonadota</taxon>
        <taxon>Gammaproteobacteria</taxon>
        <taxon>Oceanospirillales</taxon>
        <taxon>Oceanospirillaceae</taxon>
        <taxon>Thalassolituus</taxon>
    </lineage>
</organism>
<dbReference type="AlphaFoldDB" id="A0A9X3AIX1"/>
<dbReference type="InterPro" id="IPR025991">
    <property type="entry name" value="Chemoreceptor_zinc-bind_dom"/>
</dbReference>